<accession>A0ABD2N434</accession>
<organism evidence="1 2">
    <name type="scientific">Cryptolaemus montrouzieri</name>
    <dbReference type="NCBI Taxonomy" id="559131"/>
    <lineage>
        <taxon>Eukaryota</taxon>
        <taxon>Metazoa</taxon>
        <taxon>Ecdysozoa</taxon>
        <taxon>Arthropoda</taxon>
        <taxon>Hexapoda</taxon>
        <taxon>Insecta</taxon>
        <taxon>Pterygota</taxon>
        <taxon>Neoptera</taxon>
        <taxon>Endopterygota</taxon>
        <taxon>Coleoptera</taxon>
        <taxon>Polyphaga</taxon>
        <taxon>Cucujiformia</taxon>
        <taxon>Coccinelloidea</taxon>
        <taxon>Coccinellidae</taxon>
        <taxon>Scymninae</taxon>
        <taxon>Scymnini</taxon>
        <taxon>Cryptolaemus</taxon>
    </lineage>
</organism>
<evidence type="ECO:0000313" key="2">
    <source>
        <dbReference type="Proteomes" id="UP001516400"/>
    </source>
</evidence>
<protein>
    <submittedName>
        <fullName evidence="1">Uncharacterized protein</fullName>
    </submittedName>
</protein>
<evidence type="ECO:0000313" key="1">
    <source>
        <dbReference type="EMBL" id="KAL3273510.1"/>
    </source>
</evidence>
<gene>
    <name evidence="1" type="ORF">HHI36_014950</name>
</gene>
<dbReference type="EMBL" id="JABFTP020000062">
    <property type="protein sequence ID" value="KAL3273510.1"/>
    <property type="molecule type" value="Genomic_DNA"/>
</dbReference>
<keyword evidence="2" id="KW-1185">Reference proteome</keyword>
<sequence>MMDFSKIPTSLPDESFELEDKSFVKQFLDAEGKIWDPNTFLKNHENNEQTNNHFIDFPKIEPYQSEEYIKEEEIDIGENKQVYQKLKPNYWKKKMKLFYENILSIVLLKIY</sequence>
<comment type="caution">
    <text evidence="1">The sequence shown here is derived from an EMBL/GenBank/DDBJ whole genome shotgun (WGS) entry which is preliminary data.</text>
</comment>
<name>A0ABD2N434_9CUCU</name>
<reference evidence="1 2" key="1">
    <citation type="journal article" date="2021" name="BMC Biol.">
        <title>Horizontally acquired antibacterial genes associated with adaptive radiation of ladybird beetles.</title>
        <authorList>
            <person name="Li H.S."/>
            <person name="Tang X.F."/>
            <person name="Huang Y.H."/>
            <person name="Xu Z.Y."/>
            <person name="Chen M.L."/>
            <person name="Du X.Y."/>
            <person name="Qiu B.Y."/>
            <person name="Chen P.T."/>
            <person name="Zhang W."/>
            <person name="Slipinski A."/>
            <person name="Escalona H.E."/>
            <person name="Waterhouse R.M."/>
            <person name="Zwick A."/>
            <person name="Pang H."/>
        </authorList>
    </citation>
    <scope>NUCLEOTIDE SEQUENCE [LARGE SCALE GENOMIC DNA]</scope>
    <source>
        <strain evidence="1">SYSU2018</strain>
    </source>
</reference>
<proteinExistence type="predicted"/>
<dbReference type="Proteomes" id="UP001516400">
    <property type="component" value="Unassembled WGS sequence"/>
</dbReference>
<dbReference type="AlphaFoldDB" id="A0ABD2N434"/>